<dbReference type="GeneTree" id="ENSGT00940000160125"/>
<proteinExistence type="inferred from homology"/>
<evidence type="ECO:0000256" key="1">
    <source>
        <dbReference type="ARBA" id="ARBA00010883"/>
    </source>
</evidence>
<evidence type="ECO:0000256" key="2">
    <source>
        <dbReference type="ARBA" id="ARBA00022448"/>
    </source>
</evidence>
<keyword evidence="4" id="KW-0597">Phosphoprotein</keyword>
<dbReference type="OrthoDB" id="1278353at2759"/>
<keyword evidence="3" id="KW-0488">Methylation</keyword>
<dbReference type="SMART" id="SM00312">
    <property type="entry name" value="PX"/>
    <property type="match status" value="1"/>
</dbReference>
<comment type="function">
    <text evidence="6">May be involved in several stages of intracellular trafficking. Overexpression of SNX15 disrupts the normal trafficking of proteins from the plasma membrane to recycling endosomes or the TGN.</text>
</comment>
<dbReference type="AlphaFoldDB" id="A0A8C4RF79"/>
<dbReference type="SMART" id="SM00745">
    <property type="entry name" value="MIT"/>
    <property type="match status" value="1"/>
</dbReference>
<dbReference type="GeneID" id="114650436"/>
<dbReference type="FunFam" id="3.30.1520.10:FF:000029">
    <property type="entry name" value="sorting nexin-15 isoform X1"/>
    <property type="match status" value="1"/>
</dbReference>
<evidence type="ECO:0000313" key="9">
    <source>
        <dbReference type="Ensembl" id="ENSECRP00000000572.1"/>
    </source>
</evidence>
<sequence length="401" mass="45333">MSRKLKKEDYHRLYTVTDTRTHEKGFTEYKVTARFVSQKNPEDVKEIVVWKRYSDLKKLHSELSYTHRNLFRRLEEFPAFPKAQVFGRFDASVIEDRRKASETMLQFTVNIPALYNSPQLKEFFRGGEVRKPLDLAFPSVSALPPPLIPLPQSNGENKPETEICSAVGISESPLENVEEGTEAYSEPVDSMALIENYHEQGYLPLEDEVDGDHLKSQEFDLLFDSGMEEAEDEKTSSSFLSKSDMAAFDPCAIEGQPDLNEQYENELLSLNINSESTGACSSLVSDDVIRDFFDSGSVSNLSNLQLQQLQDNEEQTGTPGIETVQEEYVELAVEKITIAMEKELAHEYSSAFNLYQKGVDILLKGMKGDSDPSRREAVKKKTAEYLKHAEAIFQQHLAGPS</sequence>
<evidence type="ECO:0000259" key="8">
    <source>
        <dbReference type="PROSITE" id="PS50195"/>
    </source>
</evidence>
<evidence type="ECO:0000256" key="7">
    <source>
        <dbReference type="ARBA" id="ARBA00071932"/>
    </source>
</evidence>
<gene>
    <name evidence="9" type="primary">snx15</name>
</gene>
<evidence type="ECO:0000256" key="4">
    <source>
        <dbReference type="ARBA" id="ARBA00022553"/>
    </source>
</evidence>
<reference evidence="9" key="3">
    <citation type="submission" date="2025-09" db="UniProtKB">
        <authorList>
            <consortium name="Ensembl"/>
        </authorList>
    </citation>
    <scope>IDENTIFICATION</scope>
</reference>
<dbReference type="PANTHER" id="PTHR15508:SF9">
    <property type="entry name" value="SORTING NEXIN-15"/>
    <property type="match status" value="1"/>
</dbReference>
<dbReference type="Proteomes" id="UP000694620">
    <property type="component" value="Chromosome 1"/>
</dbReference>
<name>A0A8C4RF79_ERPCA</name>
<dbReference type="Ensembl" id="ENSECRT00000000585.1">
    <property type="protein sequence ID" value="ENSECRP00000000572.1"/>
    <property type="gene ID" value="ENSECRG00000000340.1"/>
</dbReference>
<protein>
    <recommendedName>
        <fullName evidence="7">Sorting nexin-15</fullName>
    </recommendedName>
</protein>
<reference evidence="9" key="1">
    <citation type="submission" date="2021-06" db="EMBL/GenBank/DDBJ databases">
        <authorList>
            <consortium name="Wellcome Sanger Institute Data Sharing"/>
        </authorList>
    </citation>
    <scope>NUCLEOTIDE SEQUENCE [LARGE SCALE GENOMIC DNA]</scope>
</reference>
<keyword evidence="2" id="KW-0813">Transport</keyword>
<dbReference type="InterPro" id="IPR007330">
    <property type="entry name" value="MIT_dom"/>
</dbReference>
<dbReference type="SUPFAM" id="SSF64268">
    <property type="entry name" value="PX domain"/>
    <property type="match status" value="1"/>
</dbReference>
<reference evidence="9" key="2">
    <citation type="submission" date="2025-08" db="UniProtKB">
        <authorList>
            <consortium name="Ensembl"/>
        </authorList>
    </citation>
    <scope>IDENTIFICATION</scope>
</reference>
<keyword evidence="10" id="KW-1185">Reference proteome</keyword>
<dbReference type="SUPFAM" id="SSF116846">
    <property type="entry name" value="MIT domain"/>
    <property type="match status" value="1"/>
</dbReference>
<evidence type="ECO:0000256" key="3">
    <source>
        <dbReference type="ARBA" id="ARBA00022481"/>
    </source>
</evidence>
<evidence type="ECO:0000313" key="10">
    <source>
        <dbReference type="Proteomes" id="UP000694620"/>
    </source>
</evidence>
<organism evidence="9 10">
    <name type="scientific">Erpetoichthys calabaricus</name>
    <name type="common">Rope fish</name>
    <name type="synonym">Calamoichthys calabaricus</name>
    <dbReference type="NCBI Taxonomy" id="27687"/>
    <lineage>
        <taxon>Eukaryota</taxon>
        <taxon>Metazoa</taxon>
        <taxon>Chordata</taxon>
        <taxon>Craniata</taxon>
        <taxon>Vertebrata</taxon>
        <taxon>Euteleostomi</taxon>
        <taxon>Actinopterygii</taxon>
        <taxon>Polypteriformes</taxon>
        <taxon>Polypteridae</taxon>
        <taxon>Erpetoichthys</taxon>
    </lineage>
</organism>
<dbReference type="Gene3D" id="1.20.58.80">
    <property type="entry name" value="Phosphotransferase system, lactose/cellobiose-type IIA subunit"/>
    <property type="match status" value="1"/>
</dbReference>
<evidence type="ECO:0000256" key="6">
    <source>
        <dbReference type="ARBA" id="ARBA00053809"/>
    </source>
</evidence>
<dbReference type="InterPro" id="IPR001683">
    <property type="entry name" value="PX_dom"/>
</dbReference>
<dbReference type="InterPro" id="IPR051866">
    <property type="entry name" value="Intracell_Sig-Traffick_Protein"/>
</dbReference>
<dbReference type="Gene3D" id="3.30.1520.10">
    <property type="entry name" value="Phox-like domain"/>
    <property type="match status" value="1"/>
</dbReference>
<dbReference type="RefSeq" id="XP_028655908.1">
    <property type="nucleotide sequence ID" value="XM_028800075.2"/>
</dbReference>
<dbReference type="InterPro" id="IPR036181">
    <property type="entry name" value="MIT_dom_sf"/>
</dbReference>
<dbReference type="GO" id="GO:0015031">
    <property type="term" value="P:protein transport"/>
    <property type="evidence" value="ECO:0007669"/>
    <property type="project" value="UniProtKB-KW"/>
</dbReference>
<feature type="domain" description="PX" evidence="8">
    <location>
        <begin position="1"/>
        <end position="131"/>
    </location>
</feature>
<dbReference type="GO" id="GO:0035091">
    <property type="term" value="F:phosphatidylinositol binding"/>
    <property type="evidence" value="ECO:0007669"/>
    <property type="project" value="InterPro"/>
</dbReference>
<dbReference type="InterPro" id="IPR036871">
    <property type="entry name" value="PX_dom_sf"/>
</dbReference>
<dbReference type="PANTHER" id="PTHR15508">
    <property type="entry name" value="RIBOSOMAL PROTEIN S6 KINASE"/>
    <property type="match status" value="1"/>
</dbReference>
<dbReference type="CDD" id="cd02677">
    <property type="entry name" value="MIT_SNX15"/>
    <property type="match status" value="1"/>
</dbReference>
<dbReference type="Pfam" id="PF00787">
    <property type="entry name" value="PX"/>
    <property type="match status" value="1"/>
</dbReference>
<dbReference type="Pfam" id="PF04212">
    <property type="entry name" value="MIT"/>
    <property type="match status" value="1"/>
</dbReference>
<comment type="similarity">
    <text evidence="1">Belongs to the sorting nexin family.</text>
</comment>
<accession>A0A8C4RF79</accession>
<keyword evidence="5" id="KW-0653">Protein transport</keyword>
<evidence type="ECO:0000256" key="5">
    <source>
        <dbReference type="ARBA" id="ARBA00022927"/>
    </source>
</evidence>
<dbReference type="PROSITE" id="PS50195">
    <property type="entry name" value="PX"/>
    <property type="match status" value="1"/>
</dbReference>
<dbReference type="CTD" id="29907"/>